<dbReference type="GO" id="GO:0009897">
    <property type="term" value="C:external side of plasma membrane"/>
    <property type="evidence" value="ECO:0007669"/>
    <property type="project" value="TreeGrafter"/>
</dbReference>
<sequence length="167" mass="18083">MFSSLFVFGLVAAFAGPGRTCRTREFTTREGRCCPMCHEGLGLSVQQNCTATTDTVCGVLEGYFCKSLSDDGTGCSLADKHRHCPPGQSVKEAGTSRSDTECEDCQPGHFSEDGVNCTAWTVCSESQTKIREGSSMFDVVCEDETTTSVSSFTFISSFFNSTFWSSD</sequence>
<dbReference type="SUPFAM" id="SSF57586">
    <property type="entry name" value="TNF receptor-like"/>
    <property type="match status" value="2"/>
</dbReference>
<feature type="chain" id="PRO_5041636602" description="TNFR-Cys domain-containing protein" evidence="2">
    <location>
        <begin position="21"/>
        <end position="167"/>
    </location>
</feature>
<keyword evidence="2" id="KW-0732">Signal</keyword>
<feature type="repeat" description="TNFR-Cys" evidence="1">
    <location>
        <begin position="20"/>
        <end position="57"/>
    </location>
</feature>
<dbReference type="Gene3D" id="2.10.50.10">
    <property type="entry name" value="Tumor Necrosis Factor Receptor, subunit A, domain 2"/>
    <property type="match status" value="2"/>
</dbReference>
<dbReference type="GO" id="GO:0002720">
    <property type="term" value="P:positive regulation of cytokine production involved in immune response"/>
    <property type="evidence" value="ECO:0007669"/>
    <property type="project" value="TreeGrafter"/>
</dbReference>
<proteinExistence type="predicted"/>
<dbReference type="GO" id="GO:0046642">
    <property type="term" value="P:negative regulation of alpha-beta T cell proliferation"/>
    <property type="evidence" value="ECO:0007669"/>
    <property type="project" value="TreeGrafter"/>
</dbReference>
<dbReference type="PANTHER" id="PTHR46838">
    <property type="entry name" value="TUMOR NECROSIS FACTOR RECEPTOR SUPERFAMILY MEMBER 14"/>
    <property type="match status" value="1"/>
</dbReference>
<reference evidence="4" key="1">
    <citation type="submission" date="2023-07" db="EMBL/GenBank/DDBJ databases">
        <title>Chromosome-level Genome Assembly of Striped Snakehead (Channa striata).</title>
        <authorList>
            <person name="Liu H."/>
        </authorList>
    </citation>
    <scope>NUCLEOTIDE SEQUENCE</scope>
    <source>
        <strain evidence="4">Gz</strain>
        <tissue evidence="4">Muscle</tissue>
    </source>
</reference>
<dbReference type="EMBL" id="JAUPFM010000005">
    <property type="protein sequence ID" value="KAK2850829.1"/>
    <property type="molecule type" value="Genomic_DNA"/>
</dbReference>
<evidence type="ECO:0000313" key="5">
    <source>
        <dbReference type="Proteomes" id="UP001187415"/>
    </source>
</evidence>
<comment type="caution">
    <text evidence="1">Lacks conserved residue(s) required for the propagation of feature annotation.</text>
</comment>
<feature type="signal peptide" evidence="2">
    <location>
        <begin position="1"/>
        <end position="20"/>
    </location>
</feature>
<dbReference type="Proteomes" id="UP001187415">
    <property type="component" value="Unassembled WGS sequence"/>
</dbReference>
<dbReference type="PANTHER" id="PTHR46838:SF1">
    <property type="entry name" value="TUMOR NECROSIS FACTOR RECEPTOR SUPERFAMILY MEMBER 14"/>
    <property type="match status" value="1"/>
</dbReference>
<organism evidence="4 5">
    <name type="scientific">Channa striata</name>
    <name type="common">Snakehead murrel</name>
    <name type="synonym">Ophicephalus striatus</name>
    <dbReference type="NCBI Taxonomy" id="64152"/>
    <lineage>
        <taxon>Eukaryota</taxon>
        <taxon>Metazoa</taxon>
        <taxon>Chordata</taxon>
        <taxon>Craniata</taxon>
        <taxon>Vertebrata</taxon>
        <taxon>Euteleostomi</taxon>
        <taxon>Actinopterygii</taxon>
        <taxon>Neopterygii</taxon>
        <taxon>Teleostei</taxon>
        <taxon>Neoteleostei</taxon>
        <taxon>Acanthomorphata</taxon>
        <taxon>Anabantaria</taxon>
        <taxon>Anabantiformes</taxon>
        <taxon>Channoidei</taxon>
        <taxon>Channidae</taxon>
        <taxon>Channa</taxon>
    </lineage>
</organism>
<evidence type="ECO:0000259" key="3">
    <source>
        <dbReference type="PROSITE" id="PS50050"/>
    </source>
</evidence>
<dbReference type="AlphaFoldDB" id="A0AA88N312"/>
<dbReference type="GO" id="GO:2000406">
    <property type="term" value="P:positive regulation of T cell migration"/>
    <property type="evidence" value="ECO:0007669"/>
    <property type="project" value="TreeGrafter"/>
</dbReference>
<accession>A0AA88N312</accession>
<keyword evidence="5" id="KW-1185">Reference proteome</keyword>
<dbReference type="GO" id="GO:0050830">
    <property type="term" value="P:defense response to Gram-positive bacterium"/>
    <property type="evidence" value="ECO:0007669"/>
    <property type="project" value="TreeGrafter"/>
</dbReference>
<gene>
    <name evidence="4" type="ORF">Q5P01_007105</name>
</gene>
<dbReference type="PROSITE" id="PS50050">
    <property type="entry name" value="TNFR_NGFR_2"/>
    <property type="match status" value="1"/>
</dbReference>
<comment type="caution">
    <text evidence="4">The sequence shown here is derived from an EMBL/GenBank/DDBJ whole genome shotgun (WGS) entry which is preliminary data.</text>
</comment>
<feature type="domain" description="TNFR-Cys" evidence="3">
    <location>
        <begin position="20"/>
        <end position="57"/>
    </location>
</feature>
<name>A0AA88N312_CHASR</name>
<evidence type="ECO:0000313" key="4">
    <source>
        <dbReference type="EMBL" id="KAK2850829.1"/>
    </source>
</evidence>
<protein>
    <recommendedName>
        <fullName evidence="3">TNFR-Cys domain-containing protein</fullName>
    </recommendedName>
</protein>
<evidence type="ECO:0000256" key="1">
    <source>
        <dbReference type="PROSITE-ProRule" id="PRU00206"/>
    </source>
</evidence>
<dbReference type="SMART" id="SM00208">
    <property type="entry name" value="TNFR"/>
    <property type="match status" value="3"/>
</dbReference>
<evidence type="ECO:0000256" key="2">
    <source>
        <dbReference type="SAM" id="SignalP"/>
    </source>
</evidence>
<dbReference type="PROSITE" id="PS00652">
    <property type="entry name" value="TNFR_NGFR_1"/>
    <property type="match status" value="1"/>
</dbReference>
<dbReference type="InterPro" id="IPR001368">
    <property type="entry name" value="TNFR/NGFR_Cys_rich_reg"/>
</dbReference>
<dbReference type="GO" id="GO:0050829">
    <property type="term" value="P:defense response to Gram-negative bacterium"/>
    <property type="evidence" value="ECO:0007669"/>
    <property type="project" value="TreeGrafter"/>
</dbReference>